<dbReference type="InterPro" id="IPR012312">
    <property type="entry name" value="Hemerythrin-like"/>
</dbReference>
<gene>
    <name evidence="3" type="ORF">SAMN05421541_103436</name>
</gene>
<evidence type="ECO:0000259" key="2">
    <source>
        <dbReference type="Pfam" id="PF01814"/>
    </source>
</evidence>
<dbReference type="STRING" id="35752.SAMN05421541_103436"/>
<name>A0A1I2D650_9ACTN</name>
<dbReference type="EMBL" id="FONV01000003">
    <property type="protein sequence ID" value="SFE76007.1"/>
    <property type="molecule type" value="Genomic_DNA"/>
</dbReference>
<protein>
    <submittedName>
        <fullName evidence="3">Hemerythrin HHE cation binding domain-containing protein</fullName>
    </submittedName>
</protein>
<feature type="region of interest" description="Disordered" evidence="1">
    <location>
        <begin position="146"/>
        <end position="167"/>
    </location>
</feature>
<evidence type="ECO:0000313" key="3">
    <source>
        <dbReference type="EMBL" id="SFE76007.1"/>
    </source>
</evidence>
<accession>A0A1I2D650</accession>
<dbReference type="RefSeq" id="WP_307837921.1">
    <property type="nucleotide sequence ID" value="NZ_BOMT01000004.1"/>
</dbReference>
<evidence type="ECO:0000256" key="1">
    <source>
        <dbReference type="SAM" id="MobiDB-lite"/>
    </source>
</evidence>
<keyword evidence="4" id="KW-1185">Reference proteome</keyword>
<feature type="compositionally biased region" description="Pro residues" evidence="1">
    <location>
        <begin position="154"/>
        <end position="163"/>
    </location>
</feature>
<organism evidence="3 4">
    <name type="scientific">Actinoplanes philippinensis</name>
    <dbReference type="NCBI Taxonomy" id="35752"/>
    <lineage>
        <taxon>Bacteria</taxon>
        <taxon>Bacillati</taxon>
        <taxon>Actinomycetota</taxon>
        <taxon>Actinomycetes</taxon>
        <taxon>Micromonosporales</taxon>
        <taxon>Micromonosporaceae</taxon>
        <taxon>Actinoplanes</taxon>
    </lineage>
</organism>
<dbReference type="Pfam" id="PF01814">
    <property type="entry name" value="Hemerythrin"/>
    <property type="match status" value="1"/>
</dbReference>
<evidence type="ECO:0000313" key="4">
    <source>
        <dbReference type="Proteomes" id="UP000199645"/>
    </source>
</evidence>
<sequence length="193" mass="21002">MSDVNLPPLPPTGGEIPGRSIVDVVAAQHRELLGLTERLTASPDDPAVASVLVATLSRHLCAEEQYLYPAVRTAVPGGEQIADRELAEDQAILERLRDLERTGDGRDDLAEAVRRHVAADAEELLPLLEQMVPSEDLVRLGNRFETAEEAAPTRPHPSTPSTPPWNKVVDPLVGVADKIRDVISSRATYVRDL</sequence>
<proteinExistence type="predicted"/>
<dbReference type="PANTHER" id="PTHR35585:SF1">
    <property type="entry name" value="HHE DOMAIN PROTEIN (AFU_ORTHOLOGUE AFUA_4G00730)"/>
    <property type="match status" value="1"/>
</dbReference>
<dbReference type="PANTHER" id="PTHR35585">
    <property type="entry name" value="HHE DOMAIN PROTEIN (AFU_ORTHOLOGUE AFUA_4G00730)"/>
    <property type="match status" value="1"/>
</dbReference>
<dbReference type="Gene3D" id="1.20.120.520">
    <property type="entry name" value="nmb1532 protein domain like"/>
    <property type="match status" value="1"/>
</dbReference>
<reference evidence="3 4" key="1">
    <citation type="submission" date="2016-10" db="EMBL/GenBank/DDBJ databases">
        <authorList>
            <person name="de Groot N.N."/>
        </authorList>
    </citation>
    <scope>NUCLEOTIDE SEQUENCE [LARGE SCALE GENOMIC DNA]</scope>
    <source>
        <strain evidence="3 4">DSM 43019</strain>
    </source>
</reference>
<dbReference type="Proteomes" id="UP000199645">
    <property type="component" value="Unassembled WGS sequence"/>
</dbReference>
<feature type="domain" description="Hemerythrin-like" evidence="2">
    <location>
        <begin position="21"/>
        <end position="128"/>
    </location>
</feature>
<dbReference type="AlphaFoldDB" id="A0A1I2D650"/>